<name>A0ABQ5GCS6_9ASTR</name>
<evidence type="ECO:0000313" key="2">
    <source>
        <dbReference type="Proteomes" id="UP001151760"/>
    </source>
</evidence>
<feature type="non-terminal residue" evidence="1">
    <location>
        <position position="74"/>
    </location>
</feature>
<dbReference type="PANTHER" id="PTHR48475">
    <property type="entry name" value="RIBONUCLEASE H"/>
    <property type="match status" value="1"/>
</dbReference>
<organism evidence="1 2">
    <name type="scientific">Tanacetum coccineum</name>
    <dbReference type="NCBI Taxonomy" id="301880"/>
    <lineage>
        <taxon>Eukaryota</taxon>
        <taxon>Viridiplantae</taxon>
        <taxon>Streptophyta</taxon>
        <taxon>Embryophyta</taxon>
        <taxon>Tracheophyta</taxon>
        <taxon>Spermatophyta</taxon>
        <taxon>Magnoliopsida</taxon>
        <taxon>eudicotyledons</taxon>
        <taxon>Gunneridae</taxon>
        <taxon>Pentapetalae</taxon>
        <taxon>asterids</taxon>
        <taxon>campanulids</taxon>
        <taxon>Asterales</taxon>
        <taxon>Asteraceae</taxon>
        <taxon>Asteroideae</taxon>
        <taxon>Anthemideae</taxon>
        <taxon>Anthemidinae</taxon>
        <taxon>Tanacetum</taxon>
    </lineage>
</organism>
<evidence type="ECO:0008006" key="3">
    <source>
        <dbReference type="Google" id="ProtNLM"/>
    </source>
</evidence>
<evidence type="ECO:0000313" key="1">
    <source>
        <dbReference type="EMBL" id="GJT72682.1"/>
    </source>
</evidence>
<dbReference type="Proteomes" id="UP001151760">
    <property type="component" value="Unassembled WGS sequence"/>
</dbReference>
<dbReference type="EMBL" id="BQNB010018281">
    <property type="protein sequence ID" value="GJT72682.1"/>
    <property type="molecule type" value="Genomic_DNA"/>
</dbReference>
<accession>A0ABQ5GCS6</accession>
<protein>
    <recommendedName>
        <fullName evidence="3">Reverse transcriptase domain-containing protein</fullName>
    </recommendedName>
</protein>
<keyword evidence="2" id="KW-1185">Reference proteome</keyword>
<dbReference type="PANTHER" id="PTHR48475:SF2">
    <property type="entry name" value="RIBONUCLEASE H"/>
    <property type="match status" value="1"/>
</dbReference>
<sequence>MTPIVEYLRDGTLPDDKKEASKFRIKARQYEFVEGVLYRRSLLTTWLRCVGPLQADYVIREIHEGSCSMHTGPR</sequence>
<gene>
    <name evidence="1" type="ORF">Tco_1031968</name>
</gene>
<proteinExistence type="predicted"/>
<reference evidence="1" key="2">
    <citation type="submission" date="2022-01" db="EMBL/GenBank/DDBJ databases">
        <authorList>
            <person name="Yamashiro T."/>
            <person name="Shiraishi A."/>
            <person name="Satake H."/>
            <person name="Nakayama K."/>
        </authorList>
    </citation>
    <scope>NUCLEOTIDE SEQUENCE</scope>
</reference>
<comment type="caution">
    <text evidence="1">The sequence shown here is derived from an EMBL/GenBank/DDBJ whole genome shotgun (WGS) entry which is preliminary data.</text>
</comment>
<reference evidence="1" key="1">
    <citation type="journal article" date="2022" name="Int. J. Mol. Sci.">
        <title>Draft Genome of Tanacetum Coccineum: Genomic Comparison of Closely Related Tanacetum-Family Plants.</title>
        <authorList>
            <person name="Yamashiro T."/>
            <person name="Shiraishi A."/>
            <person name="Nakayama K."/>
            <person name="Satake H."/>
        </authorList>
    </citation>
    <scope>NUCLEOTIDE SEQUENCE</scope>
</reference>